<reference evidence="2 3" key="1">
    <citation type="journal article" date="2022" name="Nat. Plants">
        <title>Genomes of leafy and leafless Platanthera orchids illuminate the evolution of mycoheterotrophy.</title>
        <authorList>
            <person name="Li M.H."/>
            <person name="Liu K.W."/>
            <person name="Li Z."/>
            <person name="Lu H.C."/>
            <person name="Ye Q.L."/>
            <person name="Zhang D."/>
            <person name="Wang J.Y."/>
            <person name="Li Y.F."/>
            <person name="Zhong Z.M."/>
            <person name="Liu X."/>
            <person name="Yu X."/>
            <person name="Liu D.K."/>
            <person name="Tu X.D."/>
            <person name="Liu B."/>
            <person name="Hao Y."/>
            <person name="Liao X.Y."/>
            <person name="Jiang Y.T."/>
            <person name="Sun W.H."/>
            <person name="Chen J."/>
            <person name="Chen Y.Q."/>
            <person name="Ai Y."/>
            <person name="Zhai J.W."/>
            <person name="Wu S.S."/>
            <person name="Zhou Z."/>
            <person name="Hsiao Y.Y."/>
            <person name="Wu W.L."/>
            <person name="Chen Y.Y."/>
            <person name="Lin Y.F."/>
            <person name="Hsu J.L."/>
            <person name="Li C.Y."/>
            <person name="Wang Z.W."/>
            <person name="Zhao X."/>
            <person name="Zhong W.Y."/>
            <person name="Ma X.K."/>
            <person name="Ma L."/>
            <person name="Huang J."/>
            <person name="Chen G.Z."/>
            <person name="Huang M.Z."/>
            <person name="Huang L."/>
            <person name="Peng D.H."/>
            <person name="Luo Y.B."/>
            <person name="Zou S.Q."/>
            <person name="Chen S.P."/>
            <person name="Lan S."/>
            <person name="Tsai W.C."/>
            <person name="Van de Peer Y."/>
            <person name="Liu Z.J."/>
        </authorList>
    </citation>
    <scope>NUCLEOTIDE SEQUENCE [LARGE SCALE GENOMIC DNA]</scope>
    <source>
        <strain evidence="2">Lor287</strain>
    </source>
</reference>
<dbReference type="Proteomes" id="UP001418222">
    <property type="component" value="Unassembled WGS sequence"/>
</dbReference>
<sequence>MGKMGQHTAKSPIPISNLTEPGGGKVGRTEGEASGGIPSPATIGGIDGSGIGGRSSGGGGRFFFSGDIKEEEADRPFFSSGGFGRGQAQRRRAVSSPATSRKERERRHRSCGGRPALGRGLFFSGDFGRARSWAIQISSPATSKIRRRQRSRVFYSGG</sequence>
<evidence type="ECO:0000256" key="1">
    <source>
        <dbReference type="SAM" id="MobiDB-lite"/>
    </source>
</evidence>
<protein>
    <submittedName>
        <fullName evidence="2">Uncharacterized protein</fullName>
    </submittedName>
</protein>
<comment type="caution">
    <text evidence="2">The sequence shown here is derived from an EMBL/GenBank/DDBJ whole genome shotgun (WGS) entry which is preliminary data.</text>
</comment>
<dbReference type="AlphaFoldDB" id="A0AAP0FWZ8"/>
<gene>
    <name evidence="2" type="ORF">KSP39_PZI020672</name>
</gene>
<accession>A0AAP0FWZ8</accession>
<feature type="region of interest" description="Disordered" evidence="1">
    <location>
        <begin position="1"/>
        <end position="115"/>
    </location>
</feature>
<evidence type="ECO:0000313" key="2">
    <source>
        <dbReference type="EMBL" id="KAK8921310.1"/>
    </source>
</evidence>
<organism evidence="2 3">
    <name type="scientific">Platanthera zijinensis</name>
    <dbReference type="NCBI Taxonomy" id="2320716"/>
    <lineage>
        <taxon>Eukaryota</taxon>
        <taxon>Viridiplantae</taxon>
        <taxon>Streptophyta</taxon>
        <taxon>Embryophyta</taxon>
        <taxon>Tracheophyta</taxon>
        <taxon>Spermatophyta</taxon>
        <taxon>Magnoliopsida</taxon>
        <taxon>Liliopsida</taxon>
        <taxon>Asparagales</taxon>
        <taxon>Orchidaceae</taxon>
        <taxon>Orchidoideae</taxon>
        <taxon>Orchideae</taxon>
        <taxon>Orchidinae</taxon>
        <taxon>Platanthera</taxon>
    </lineage>
</organism>
<evidence type="ECO:0000313" key="3">
    <source>
        <dbReference type="Proteomes" id="UP001418222"/>
    </source>
</evidence>
<feature type="compositionally biased region" description="Gly residues" evidence="1">
    <location>
        <begin position="45"/>
        <end position="61"/>
    </location>
</feature>
<dbReference type="EMBL" id="JBBWWQ010000018">
    <property type="protein sequence ID" value="KAK8921310.1"/>
    <property type="molecule type" value="Genomic_DNA"/>
</dbReference>
<proteinExistence type="predicted"/>
<name>A0AAP0FWZ8_9ASPA</name>
<keyword evidence="3" id="KW-1185">Reference proteome</keyword>